<dbReference type="Gene3D" id="1.20.120.910">
    <property type="entry name" value="DksA, coiled-coil domain"/>
    <property type="match status" value="1"/>
</dbReference>
<proteinExistence type="predicted"/>
<keyword evidence="2" id="KW-0863">Zinc-finger</keyword>
<keyword evidence="1" id="KW-0479">Metal-binding</keyword>
<gene>
    <name evidence="7" type="ORF">N1032_01225</name>
</gene>
<evidence type="ECO:0000256" key="3">
    <source>
        <dbReference type="ARBA" id="ARBA00022833"/>
    </source>
</evidence>
<organism evidence="7 8">
    <name type="scientific">Herbiconiux daphne</name>
    <dbReference type="NCBI Taxonomy" id="2970914"/>
    <lineage>
        <taxon>Bacteria</taxon>
        <taxon>Bacillati</taxon>
        <taxon>Actinomycetota</taxon>
        <taxon>Actinomycetes</taxon>
        <taxon>Micrococcales</taxon>
        <taxon>Microbacteriaceae</taxon>
        <taxon>Herbiconiux</taxon>
    </lineage>
</organism>
<dbReference type="Proteomes" id="UP001165586">
    <property type="component" value="Unassembled WGS sequence"/>
</dbReference>
<evidence type="ECO:0000256" key="1">
    <source>
        <dbReference type="ARBA" id="ARBA00022723"/>
    </source>
</evidence>
<accession>A0ABT2GWL8</accession>
<evidence type="ECO:0000256" key="5">
    <source>
        <dbReference type="SAM" id="MobiDB-lite"/>
    </source>
</evidence>
<sequence length="114" mass="12286">MSAAEVLGRYRERIVAEIAGLDASMVALRQVRESSSDDDEHDPEGPTLSSEWSRIQGLLAAARQQLTETDAALSRVADGRYGLCLDCGLPIAPGRLEARPTAAYCVTCATRHAR</sequence>
<evidence type="ECO:0000313" key="8">
    <source>
        <dbReference type="Proteomes" id="UP001165586"/>
    </source>
</evidence>
<evidence type="ECO:0000313" key="7">
    <source>
        <dbReference type="EMBL" id="MCS5732364.1"/>
    </source>
</evidence>
<evidence type="ECO:0000259" key="6">
    <source>
        <dbReference type="Pfam" id="PF01258"/>
    </source>
</evidence>
<feature type="region of interest" description="Disordered" evidence="5">
    <location>
        <begin position="31"/>
        <end position="50"/>
    </location>
</feature>
<dbReference type="SUPFAM" id="SSF57716">
    <property type="entry name" value="Glucocorticoid receptor-like (DNA-binding domain)"/>
    <property type="match status" value="1"/>
</dbReference>
<evidence type="ECO:0000256" key="4">
    <source>
        <dbReference type="PROSITE-ProRule" id="PRU00510"/>
    </source>
</evidence>
<evidence type="ECO:0000256" key="2">
    <source>
        <dbReference type="ARBA" id="ARBA00022771"/>
    </source>
</evidence>
<comment type="caution">
    <text evidence="7">The sequence shown here is derived from an EMBL/GenBank/DDBJ whole genome shotgun (WGS) entry which is preliminary data.</text>
</comment>
<dbReference type="PANTHER" id="PTHR33823:SF4">
    <property type="entry name" value="GENERAL STRESS PROTEIN 16O"/>
    <property type="match status" value="1"/>
</dbReference>
<feature type="zinc finger region" description="dksA C4-type" evidence="4">
    <location>
        <begin position="84"/>
        <end position="108"/>
    </location>
</feature>
<dbReference type="EMBL" id="JANLCJ010000001">
    <property type="protein sequence ID" value="MCS5732364.1"/>
    <property type="molecule type" value="Genomic_DNA"/>
</dbReference>
<reference evidence="7" key="1">
    <citation type="submission" date="2022-08" db="EMBL/GenBank/DDBJ databases">
        <authorList>
            <person name="Deng Y."/>
            <person name="Han X.-F."/>
            <person name="Zhang Y.-Q."/>
        </authorList>
    </citation>
    <scope>NUCLEOTIDE SEQUENCE</scope>
    <source>
        <strain evidence="7">CPCC 203386</strain>
    </source>
</reference>
<dbReference type="InterPro" id="IPR000962">
    <property type="entry name" value="Znf_DskA_TraR"/>
</dbReference>
<dbReference type="PANTHER" id="PTHR33823">
    <property type="entry name" value="RNA POLYMERASE-BINDING TRANSCRIPTION FACTOR DKSA-RELATED"/>
    <property type="match status" value="1"/>
</dbReference>
<dbReference type="Pfam" id="PF01258">
    <property type="entry name" value="zf-dskA_traR"/>
    <property type="match status" value="1"/>
</dbReference>
<keyword evidence="3" id="KW-0862">Zinc</keyword>
<feature type="domain" description="Zinc finger DksA/TraR C4-type" evidence="6">
    <location>
        <begin position="79"/>
        <end position="112"/>
    </location>
</feature>
<dbReference type="PROSITE" id="PS51128">
    <property type="entry name" value="ZF_DKSA_2"/>
    <property type="match status" value="1"/>
</dbReference>
<keyword evidence="8" id="KW-1185">Reference proteome</keyword>
<protein>
    <submittedName>
        <fullName evidence="7">TraR/DksA family transcriptional regulator</fullName>
    </submittedName>
</protein>
<name>A0ABT2GWL8_9MICO</name>
<dbReference type="RefSeq" id="WP_259536960.1">
    <property type="nucleotide sequence ID" value="NZ_JANLCJ010000001.1"/>
</dbReference>